<proteinExistence type="predicted"/>
<sequence length="104" mass="10919">MAEFRVASIGEIADGASLRVEVDGARLVVVHVADNWYALGDRCSHAEASLSEGQVDSEACAIECPKHGAMFSLIDGKPASLPATRPVPTYGVRVDGDDVLVVIP</sequence>
<keyword evidence="4" id="KW-0411">Iron-sulfur</keyword>
<dbReference type="SUPFAM" id="SSF50022">
    <property type="entry name" value="ISP domain"/>
    <property type="match status" value="1"/>
</dbReference>
<evidence type="ECO:0000256" key="2">
    <source>
        <dbReference type="ARBA" id="ARBA00022723"/>
    </source>
</evidence>
<organism evidence="6">
    <name type="scientific">freshwater metagenome</name>
    <dbReference type="NCBI Taxonomy" id="449393"/>
    <lineage>
        <taxon>unclassified sequences</taxon>
        <taxon>metagenomes</taxon>
        <taxon>ecological metagenomes</taxon>
    </lineage>
</organism>
<evidence type="ECO:0000256" key="1">
    <source>
        <dbReference type="ARBA" id="ARBA00022714"/>
    </source>
</evidence>
<dbReference type="CDD" id="cd03528">
    <property type="entry name" value="Rieske_RO_ferredoxin"/>
    <property type="match status" value="1"/>
</dbReference>
<name>A0A6J6WU37_9ZZZZ</name>
<dbReference type="PANTHER" id="PTHR21496">
    <property type="entry name" value="FERREDOXIN-RELATED"/>
    <property type="match status" value="1"/>
</dbReference>
<evidence type="ECO:0000256" key="3">
    <source>
        <dbReference type="ARBA" id="ARBA00023004"/>
    </source>
</evidence>
<keyword evidence="1" id="KW-0001">2Fe-2S</keyword>
<dbReference type="GO" id="GO:0046872">
    <property type="term" value="F:metal ion binding"/>
    <property type="evidence" value="ECO:0007669"/>
    <property type="project" value="UniProtKB-KW"/>
</dbReference>
<dbReference type="InterPro" id="IPR017941">
    <property type="entry name" value="Rieske_2Fe-2S"/>
</dbReference>
<evidence type="ECO:0000256" key="4">
    <source>
        <dbReference type="ARBA" id="ARBA00023014"/>
    </source>
</evidence>
<dbReference type="PROSITE" id="PS51296">
    <property type="entry name" value="RIESKE"/>
    <property type="match status" value="1"/>
</dbReference>
<dbReference type="GO" id="GO:0051537">
    <property type="term" value="F:2 iron, 2 sulfur cluster binding"/>
    <property type="evidence" value="ECO:0007669"/>
    <property type="project" value="UniProtKB-KW"/>
</dbReference>
<evidence type="ECO:0000313" key="6">
    <source>
        <dbReference type="EMBL" id="CAB4788751.1"/>
    </source>
</evidence>
<dbReference type="AlphaFoldDB" id="A0A6J6WU37"/>
<accession>A0A6J6WU37</accession>
<dbReference type="InterPro" id="IPR036922">
    <property type="entry name" value="Rieske_2Fe-2S_sf"/>
</dbReference>
<keyword evidence="3" id="KW-0408">Iron</keyword>
<gene>
    <name evidence="6" type="ORF">UFOPK2925_01275</name>
</gene>
<dbReference type="EMBL" id="CAEZZU010000213">
    <property type="protein sequence ID" value="CAB4788751.1"/>
    <property type="molecule type" value="Genomic_DNA"/>
</dbReference>
<evidence type="ECO:0000259" key="5">
    <source>
        <dbReference type="PROSITE" id="PS51296"/>
    </source>
</evidence>
<dbReference type="PANTHER" id="PTHR21496:SF23">
    <property type="entry name" value="3-PHENYLPROPIONATE_CINNAMIC ACID DIOXYGENASE FERREDOXIN SUBUNIT"/>
    <property type="match status" value="1"/>
</dbReference>
<keyword evidence="2" id="KW-0479">Metal-binding</keyword>
<protein>
    <submittedName>
        <fullName evidence="6">Unannotated protein</fullName>
    </submittedName>
</protein>
<dbReference type="Pfam" id="PF00355">
    <property type="entry name" value="Rieske"/>
    <property type="match status" value="1"/>
</dbReference>
<feature type="domain" description="Rieske" evidence="5">
    <location>
        <begin position="4"/>
        <end position="101"/>
    </location>
</feature>
<reference evidence="6" key="1">
    <citation type="submission" date="2020-05" db="EMBL/GenBank/DDBJ databases">
        <authorList>
            <person name="Chiriac C."/>
            <person name="Salcher M."/>
            <person name="Ghai R."/>
            <person name="Kavagutti S V."/>
        </authorList>
    </citation>
    <scope>NUCLEOTIDE SEQUENCE</scope>
</reference>
<dbReference type="Gene3D" id="2.102.10.10">
    <property type="entry name" value="Rieske [2Fe-2S] iron-sulphur domain"/>
    <property type="match status" value="1"/>
</dbReference>